<dbReference type="Pfam" id="PF18102">
    <property type="entry name" value="DTC"/>
    <property type="match status" value="1"/>
</dbReference>
<keyword evidence="5" id="KW-0677">Repeat</keyword>
<dbReference type="SMART" id="SM00678">
    <property type="entry name" value="WWE"/>
    <property type="match status" value="2"/>
</dbReference>
<feature type="domain" description="RING-type" evidence="12">
    <location>
        <begin position="513"/>
        <end position="562"/>
    </location>
</feature>
<evidence type="ECO:0000256" key="8">
    <source>
        <dbReference type="ARBA" id="ARBA00022976"/>
    </source>
</evidence>
<comment type="pathway">
    <text evidence="2 10">Protein modification; protein ubiquitination.</text>
</comment>
<name>A0A8D8QCA1_9HEMI</name>
<dbReference type="InterPro" id="IPR039398">
    <property type="entry name" value="Deltex_fam"/>
</dbReference>
<dbReference type="GO" id="GO:0007219">
    <property type="term" value="P:Notch signaling pathway"/>
    <property type="evidence" value="ECO:0007669"/>
    <property type="project" value="UniProtKB-KW"/>
</dbReference>
<dbReference type="GO" id="GO:0061630">
    <property type="term" value="F:ubiquitin protein ligase activity"/>
    <property type="evidence" value="ECO:0007669"/>
    <property type="project" value="UniProtKB-UniRule"/>
</dbReference>
<proteinExistence type="inferred from homology"/>
<keyword evidence="4 10" id="KW-0479">Metal-binding</keyword>
<dbReference type="CDD" id="cd09633">
    <property type="entry name" value="Deltex_C"/>
    <property type="match status" value="1"/>
</dbReference>
<dbReference type="GO" id="GO:0016567">
    <property type="term" value="P:protein ubiquitination"/>
    <property type="evidence" value="ECO:0007669"/>
    <property type="project" value="UniProtKB-UniRule"/>
</dbReference>
<dbReference type="InterPro" id="IPR001841">
    <property type="entry name" value="Znf_RING"/>
</dbReference>
<comment type="catalytic activity">
    <reaction evidence="1 10">
        <text>S-ubiquitinyl-[E2 ubiquitin-conjugating enzyme]-L-cysteine + [acceptor protein]-L-lysine = [E2 ubiquitin-conjugating enzyme]-L-cysteine + N(6)-ubiquitinyl-[acceptor protein]-L-lysine.</text>
        <dbReference type="EC" id="2.3.2.27"/>
    </reaction>
</comment>
<evidence type="ECO:0000256" key="5">
    <source>
        <dbReference type="ARBA" id="ARBA00022737"/>
    </source>
</evidence>
<evidence type="ECO:0000256" key="3">
    <source>
        <dbReference type="ARBA" id="ARBA00022679"/>
    </source>
</evidence>
<evidence type="ECO:0000256" key="11">
    <source>
        <dbReference type="SAM" id="MobiDB-lite"/>
    </source>
</evidence>
<dbReference type="SMART" id="SM00184">
    <property type="entry name" value="RING"/>
    <property type="match status" value="1"/>
</dbReference>
<dbReference type="SUPFAM" id="SSF57850">
    <property type="entry name" value="RING/U-box"/>
    <property type="match status" value="1"/>
</dbReference>
<dbReference type="InterPro" id="IPR037197">
    <property type="entry name" value="WWE_dom_sf"/>
</dbReference>
<dbReference type="GO" id="GO:0008270">
    <property type="term" value="F:zinc ion binding"/>
    <property type="evidence" value="ECO:0007669"/>
    <property type="project" value="UniProtKB-KW"/>
</dbReference>
<feature type="domain" description="WWE" evidence="13">
    <location>
        <begin position="1"/>
        <end position="74"/>
    </location>
</feature>
<evidence type="ECO:0000256" key="6">
    <source>
        <dbReference type="ARBA" id="ARBA00022771"/>
    </source>
</evidence>
<accession>A0A8D8QCA1</accession>
<dbReference type="UniPathway" id="UPA00143"/>
<evidence type="ECO:0000256" key="9">
    <source>
        <dbReference type="PROSITE-ProRule" id="PRU00175"/>
    </source>
</evidence>
<keyword evidence="7 10" id="KW-0862">Zinc</keyword>
<keyword evidence="10" id="KW-0963">Cytoplasm</keyword>
<comment type="similarity">
    <text evidence="10">Belongs to the Deltex family.</text>
</comment>
<evidence type="ECO:0000259" key="12">
    <source>
        <dbReference type="PROSITE" id="PS50089"/>
    </source>
</evidence>
<dbReference type="Gene3D" id="3.30.720.50">
    <property type="match status" value="2"/>
</dbReference>
<keyword evidence="8" id="KW-0914">Notch signaling pathway</keyword>
<protein>
    <recommendedName>
        <fullName evidence="10">E3 ubiquitin-protein ligase</fullName>
        <ecNumber evidence="10">2.3.2.27</ecNumber>
    </recommendedName>
</protein>
<organism evidence="14">
    <name type="scientific">Cacopsylla melanoneura</name>
    <dbReference type="NCBI Taxonomy" id="428564"/>
    <lineage>
        <taxon>Eukaryota</taxon>
        <taxon>Metazoa</taxon>
        <taxon>Ecdysozoa</taxon>
        <taxon>Arthropoda</taxon>
        <taxon>Hexapoda</taxon>
        <taxon>Insecta</taxon>
        <taxon>Pterygota</taxon>
        <taxon>Neoptera</taxon>
        <taxon>Paraneoptera</taxon>
        <taxon>Hemiptera</taxon>
        <taxon>Sternorrhyncha</taxon>
        <taxon>Psylloidea</taxon>
        <taxon>Psyllidae</taxon>
        <taxon>Psyllinae</taxon>
        <taxon>Cacopsylla</taxon>
    </lineage>
</organism>
<evidence type="ECO:0000256" key="1">
    <source>
        <dbReference type="ARBA" id="ARBA00000900"/>
    </source>
</evidence>
<feature type="region of interest" description="Disordered" evidence="11">
    <location>
        <begin position="214"/>
        <end position="265"/>
    </location>
</feature>
<feature type="domain" description="WWE" evidence="13">
    <location>
        <begin position="75"/>
        <end position="154"/>
    </location>
</feature>
<dbReference type="InterPro" id="IPR004170">
    <property type="entry name" value="WWE_dom"/>
</dbReference>
<dbReference type="PANTHER" id="PTHR12622">
    <property type="entry name" value="DELTEX-RELATED"/>
    <property type="match status" value="1"/>
</dbReference>
<sequence length="709" mass="77378">MSNHAVVVWEWLNRNRRWRPFTPDVSQLIERAHSKNLTSVILSDADPSLQNYFINLHTLQQCSEIDGAITSVRRSFYPPDSPAGKGAKWEWEGDVAGEWHAYDMQAQCLIEYSWAKGDQTIDISKTYLGFPYILNFCNLTQVRNTTGNVRNIRRAQQAPYPLIKLSANQMAEIQGQVNGAGVSSSVAVATTMTPGKKCKHTTSSNITRTLRNIFHGHSNSNSHGSTSSSSSNIQPSHHCSNSSNHCSNSRSNNNTSSRHHNKCDATSRCNCRPACNRTCAGCNECNIRCSNSSCSKATCCSKSSVCSSGVGCNSKSANSCNASAKSATVCSGCNSSCKPNCNGCNKCSLSCNGCNACPGVACHSNCNGRNACNKSNALSQSDLRTTLSQADRRTHSHSRVANSIRSSNTSLNSSTHSVVSSTHSMISNSQASTTSNSDLRSKKSRRPSIDTVSTYLSHDSHLNNSTHDLLDCSTSSDDPFDQKGGGSIIGMDPASETISKYVAIVKNCTDGSCPICLEPFVHSNGLVVSLIYCHHKLHLDCLNSLLTRQTSTESLYIQCPLCMKIYGERIGNQPPGTMEWSILRGVPLPGFPGTRTIQITYQISSGVQTYEHPNPGKPYYAVGFPRVCYLPDTDKGRRVLRLLGVAFKRRLIFTIGRSVTTGREDVVTWNDIHHRTSLHGDSTEPWFLDNCLDELSRHGVDDTDLTGHL</sequence>
<feature type="region of interest" description="Disordered" evidence="11">
    <location>
        <begin position="386"/>
        <end position="450"/>
    </location>
</feature>
<evidence type="ECO:0000259" key="13">
    <source>
        <dbReference type="PROSITE" id="PS50918"/>
    </source>
</evidence>
<evidence type="ECO:0000256" key="7">
    <source>
        <dbReference type="ARBA" id="ARBA00022833"/>
    </source>
</evidence>
<keyword evidence="6 9" id="KW-0863">Zinc-finger</keyword>
<evidence type="ECO:0000313" key="14">
    <source>
        <dbReference type="EMBL" id="CAG6628994.1"/>
    </source>
</evidence>
<dbReference type="Pfam" id="PF02825">
    <property type="entry name" value="WWE"/>
    <property type="match status" value="2"/>
</dbReference>
<dbReference type="PROSITE" id="PS50089">
    <property type="entry name" value="ZF_RING_2"/>
    <property type="match status" value="1"/>
</dbReference>
<feature type="compositionally biased region" description="Low complexity" evidence="11">
    <location>
        <begin position="402"/>
        <end position="429"/>
    </location>
</feature>
<reference evidence="14" key="1">
    <citation type="submission" date="2021-05" db="EMBL/GenBank/DDBJ databases">
        <authorList>
            <person name="Alioto T."/>
            <person name="Alioto T."/>
            <person name="Gomez Garrido J."/>
        </authorList>
    </citation>
    <scope>NUCLEOTIDE SEQUENCE</scope>
</reference>
<dbReference type="GO" id="GO:0005737">
    <property type="term" value="C:cytoplasm"/>
    <property type="evidence" value="ECO:0007669"/>
    <property type="project" value="UniProtKB-SubCell"/>
</dbReference>
<dbReference type="EC" id="2.3.2.27" evidence="10"/>
<dbReference type="InterPro" id="IPR039396">
    <property type="entry name" value="Deltex_C"/>
</dbReference>
<dbReference type="SUPFAM" id="SSF117839">
    <property type="entry name" value="WWE domain"/>
    <property type="match status" value="2"/>
</dbReference>
<comment type="subcellular location">
    <subcellularLocation>
        <location evidence="10">Cytoplasm</location>
    </subcellularLocation>
</comment>
<dbReference type="PROSITE" id="PS50918">
    <property type="entry name" value="WWE"/>
    <property type="match status" value="2"/>
</dbReference>
<evidence type="ECO:0000256" key="2">
    <source>
        <dbReference type="ARBA" id="ARBA00004906"/>
    </source>
</evidence>
<dbReference type="EMBL" id="HBUF01069426">
    <property type="protein sequence ID" value="CAG6628994.1"/>
    <property type="molecule type" value="Transcribed_RNA"/>
</dbReference>
<keyword evidence="3 10" id="KW-0808">Transferase</keyword>
<evidence type="ECO:0000256" key="4">
    <source>
        <dbReference type="ARBA" id="ARBA00022723"/>
    </source>
</evidence>
<dbReference type="InterPro" id="IPR039399">
    <property type="entry name" value="Deltex_C_sf"/>
</dbReference>
<evidence type="ECO:0000256" key="10">
    <source>
        <dbReference type="RuleBase" id="RU367105"/>
    </source>
</evidence>
<dbReference type="InterPro" id="IPR018123">
    <property type="entry name" value="WWE-dom_subgr"/>
</dbReference>
<dbReference type="Gene3D" id="3.30.390.130">
    <property type="match status" value="1"/>
</dbReference>
<feature type="compositionally biased region" description="Low complexity" evidence="11">
    <location>
        <begin position="215"/>
        <end position="256"/>
    </location>
</feature>
<dbReference type="AlphaFoldDB" id="A0A8D8QCA1"/>